<sequence length="217" mass="22632">MTLLIQPASTISAQPTLLNAQSNPLTEPDLDNTVLVGAVPGETSDIDFSIFNDLMQPKLAQLRNNSLNTGSKPFKQGNFIQNAGQDGIVTSSSTSTPCSPGIDVSVTAQSLALLAPLPHDSAQTIPLDDSSITMSSHAPAFLVNLNTDVAQGDFGTSMSSHAPAFLVDLNADVVQGDFGTSMSSHAPAFPVNVVQAASRAAFLKKVVFYLSNSQVNS</sequence>
<dbReference type="Proteomes" id="UP000799118">
    <property type="component" value="Unassembled WGS sequence"/>
</dbReference>
<reference evidence="1" key="1">
    <citation type="journal article" date="2019" name="Environ. Microbiol.">
        <title>Fungal ecological strategies reflected in gene transcription - a case study of two litter decomposers.</title>
        <authorList>
            <person name="Barbi F."/>
            <person name="Kohler A."/>
            <person name="Barry K."/>
            <person name="Baskaran P."/>
            <person name="Daum C."/>
            <person name="Fauchery L."/>
            <person name="Ihrmark K."/>
            <person name="Kuo A."/>
            <person name="LaButti K."/>
            <person name="Lipzen A."/>
            <person name="Morin E."/>
            <person name="Grigoriev I.V."/>
            <person name="Henrissat B."/>
            <person name="Lindahl B."/>
            <person name="Martin F."/>
        </authorList>
    </citation>
    <scope>NUCLEOTIDE SEQUENCE</scope>
    <source>
        <strain evidence="1">JB14</strain>
    </source>
</reference>
<protein>
    <submittedName>
        <fullName evidence="1">Uncharacterized protein</fullName>
    </submittedName>
</protein>
<organism evidence="1 2">
    <name type="scientific">Gymnopus androsaceus JB14</name>
    <dbReference type="NCBI Taxonomy" id="1447944"/>
    <lineage>
        <taxon>Eukaryota</taxon>
        <taxon>Fungi</taxon>
        <taxon>Dikarya</taxon>
        <taxon>Basidiomycota</taxon>
        <taxon>Agaricomycotina</taxon>
        <taxon>Agaricomycetes</taxon>
        <taxon>Agaricomycetidae</taxon>
        <taxon>Agaricales</taxon>
        <taxon>Marasmiineae</taxon>
        <taxon>Omphalotaceae</taxon>
        <taxon>Gymnopus</taxon>
    </lineage>
</organism>
<proteinExistence type="predicted"/>
<accession>A0A6A4GM63</accession>
<evidence type="ECO:0000313" key="2">
    <source>
        <dbReference type="Proteomes" id="UP000799118"/>
    </source>
</evidence>
<name>A0A6A4GM63_9AGAR</name>
<evidence type="ECO:0000313" key="1">
    <source>
        <dbReference type="EMBL" id="KAE9386294.1"/>
    </source>
</evidence>
<gene>
    <name evidence="1" type="ORF">BT96DRAFT_1006219</name>
</gene>
<dbReference type="AlphaFoldDB" id="A0A6A4GM63"/>
<keyword evidence="2" id="KW-1185">Reference proteome</keyword>
<dbReference type="EMBL" id="ML769892">
    <property type="protein sequence ID" value="KAE9386294.1"/>
    <property type="molecule type" value="Genomic_DNA"/>
</dbReference>